<keyword evidence="11" id="KW-1185">Reference proteome</keyword>
<dbReference type="GO" id="GO:0005737">
    <property type="term" value="C:cytoplasm"/>
    <property type="evidence" value="ECO:0007669"/>
    <property type="project" value="TreeGrafter"/>
</dbReference>
<evidence type="ECO:0000313" key="10">
    <source>
        <dbReference type="EMBL" id="CAG5087405.1"/>
    </source>
</evidence>
<feature type="domain" description="Alpha-carbonic anhydrase" evidence="9">
    <location>
        <begin position="19"/>
        <end position="283"/>
    </location>
</feature>
<keyword evidence="8" id="KW-0472">Membrane</keyword>
<sequence length="285" mass="32202">MGFTLSELWMLLGCLLMIGLVMYDFLEWTTLMTIGSNISMNSSPSDITISTTSRLDEWESKNPVIKQEIIVEETNQFPIDIATRRVTVIEISEPGVRPCIAGGPLKGSYHLNSIVFNWGLSDDNGSKHSINRTQFPLEMQLIHLKSEHESLEDAILSKNRESVAVVSFLFEPTDNDNNTLDPIIANLSRVTNTNTKVYVPPFYLDTLFPLFESKFYSYNGSLTQPPYSEIVTWIIQSKLLFVSSLQVIVISNFYKLFSHHTLSLIQMCVPDDPISQSSIIHSNNL</sequence>
<keyword evidence="10" id="KW-0675">Receptor</keyword>
<comment type="similarity">
    <text evidence="2">Belongs to the alpha-carbonic anhydrase family.</text>
</comment>
<evidence type="ECO:0000256" key="6">
    <source>
        <dbReference type="ARBA" id="ARBA00023239"/>
    </source>
</evidence>
<comment type="catalytic activity">
    <reaction evidence="7">
        <text>hydrogencarbonate + H(+) = CO2 + H2O</text>
        <dbReference type="Rhea" id="RHEA:10748"/>
        <dbReference type="ChEBI" id="CHEBI:15377"/>
        <dbReference type="ChEBI" id="CHEBI:15378"/>
        <dbReference type="ChEBI" id="CHEBI:16526"/>
        <dbReference type="ChEBI" id="CHEBI:17544"/>
        <dbReference type="EC" id="4.2.1.1"/>
    </reaction>
</comment>
<evidence type="ECO:0000256" key="2">
    <source>
        <dbReference type="ARBA" id="ARBA00010718"/>
    </source>
</evidence>
<dbReference type="PROSITE" id="PS51144">
    <property type="entry name" value="ALPHA_CA_2"/>
    <property type="match status" value="1"/>
</dbReference>
<name>A0A8J2MEN7_COTCN</name>
<gene>
    <name evidence="10" type="ORF">HICCMSTLAB_LOCUS4505</name>
</gene>
<evidence type="ECO:0000256" key="4">
    <source>
        <dbReference type="ARBA" id="ARBA00022723"/>
    </source>
</evidence>
<comment type="cofactor">
    <cofactor evidence="1">
        <name>Zn(2+)</name>
        <dbReference type="ChEBI" id="CHEBI:29105"/>
    </cofactor>
</comment>
<dbReference type="Pfam" id="PF00194">
    <property type="entry name" value="Carb_anhydrase"/>
    <property type="match status" value="1"/>
</dbReference>
<dbReference type="SMART" id="SM01057">
    <property type="entry name" value="Carb_anhydrase"/>
    <property type="match status" value="1"/>
</dbReference>
<dbReference type="InterPro" id="IPR036398">
    <property type="entry name" value="CA_dom_sf"/>
</dbReference>
<dbReference type="EC" id="4.2.1.1" evidence="3"/>
<dbReference type="CDD" id="cd00326">
    <property type="entry name" value="alpha_CA"/>
    <property type="match status" value="1"/>
</dbReference>
<dbReference type="Gene3D" id="3.10.200.10">
    <property type="entry name" value="Alpha carbonic anhydrase"/>
    <property type="match status" value="1"/>
</dbReference>
<evidence type="ECO:0000313" key="11">
    <source>
        <dbReference type="Proteomes" id="UP000786811"/>
    </source>
</evidence>
<evidence type="ECO:0000256" key="3">
    <source>
        <dbReference type="ARBA" id="ARBA00012925"/>
    </source>
</evidence>
<dbReference type="GO" id="GO:0004089">
    <property type="term" value="F:carbonate dehydratase activity"/>
    <property type="evidence" value="ECO:0007669"/>
    <property type="project" value="UniProtKB-EC"/>
</dbReference>
<evidence type="ECO:0000256" key="7">
    <source>
        <dbReference type="ARBA" id="ARBA00048348"/>
    </source>
</evidence>
<dbReference type="InterPro" id="IPR023561">
    <property type="entry name" value="Carbonic_anhydrase_a-class"/>
</dbReference>
<accession>A0A8J2MEN7</accession>
<dbReference type="SUPFAM" id="SSF51069">
    <property type="entry name" value="Carbonic anhydrase"/>
    <property type="match status" value="1"/>
</dbReference>
<dbReference type="EMBL" id="CAJNRD030001119">
    <property type="protein sequence ID" value="CAG5087405.1"/>
    <property type="molecule type" value="Genomic_DNA"/>
</dbReference>
<reference evidence="10" key="1">
    <citation type="submission" date="2021-04" db="EMBL/GenBank/DDBJ databases">
        <authorList>
            <person name="Chebbi M.A.C M."/>
        </authorList>
    </citation>
    <scope>NUCLEOTIDE SEQUENCE</scope>
</reference>
<keyword evidence="4" id="KW-0479">Metal-binding</keyword>
<keyword evidence="6" id="KW-0456">Lyase</keyword>
<protein>
    <recommendedName>
        <fullName evidence="3">carbonic anhydrase</fullName>
        <ecNumber evidence="3">4.2.1.1</ecNumber>
    </recommendedName>
</protein>
<keyword evidence="8" id="KW-1133">Transmembrane helix</keyword>
<dbReference type="Proteomes" id="UP000786811">
    <property type="component" value="Unassembled WGS sequence"/>
</dbReference>
<evidence type="ECO:0000259" key="9">
    <source>
        <dbReference type="PROSITE" id="PS51144"/>
    </source>
</evidence>
<dbReference type="PANTHER" id="PTHR18952:SF141">
    <property type="entry name" value="CARBONIC ANHYDRASE"/>
    <property type="match status" value="1"/>
</dbReference>
<dbReference type="InterPro" id="IPR001148">
    <property type="entry name" value="CA_dom"/>
</dbReference>
<dbReference type="AlphaFoldDB" id="A0A8J2MEN7"/>
<evidence type="ECO:0000256" key="5">
    <source>
        <dbReference type="ARBA" id="ARBA00022833"/>
    </source>
</evidence>
<feature type="transmembrane region" description="Helical" evidence="8">
    <location>
        <begin position="6"/>
        <end position="26"/>
    </location>
</feature>
<keyword evidence="5" id="KW-0862">Zinc</keyword>
<evidence type="ECO:0000256" key="1">
    <source>
        <dbReference type="ARBA" id="ARBA00001947"/>
    </source>
</evidence>
<keyword evidence="8" id="KW-0812">Transmembrane</keyword>
<organism evidence="10 11">
    <name type="scientific">Cotesia congregata</name>
    <name type="common">Parasitoid wasp</name>
    <name type="synonym">Apanteles congregatus</name>
    <dbReference type="NCBI Taxonomy" id="51543"/>
    <lineage>
        <taxon>Eukaryota</taxon>
        <taxon>Metazoa</taxon>
        <taxon>Ecdysozoa</taxon>
        <taxon>Arthropoda</taxon>
        <taxon>Hexapoda</taxon>
        <taxon>Insecta</taxon>
        <taxon>Pterygota</taxon>
        <taxon>Neoptera</taxon>
        <taxon>Endopterygota</taxon>
        <taxon>Hymenoptera</taxon>
        <taxon>Apocrita</taxon>
        <taxon>Ichneumonoidea</taxon>
        <taxon>Braconidae</taxon>
        <taxon>Microgastrinae</taxon>
        <taxon>Cotesia</taxon>
    </lineage>
</organism>
<dbReference type="PANTHER" id="PTHR18952">
    <property type="entry name" value="CARBONIC ANHYDRASE"/>
    <property type="match status" value="1"/>
</dbReference>
<evidence type="ECO:0000256" key="8">
    <source>
        <dbReference type="SAM" id="Phobius"/>
    </source>
</evidence>
<proteinExistence type="inferred from homology"/>
<dbReference type="GO" id="GO:0008270">
    <property type="term" value="F:zinc ion binding"/>
    <property type="evidence" value="ECO:0007669"/>
    <property type="project" value="InterPro"/>
</dbReference>
<dbReference type="OrthoDB" id="429145at2759"/>
<comment type="caution">
    <text evidence="10">The sequence shown here is derived from an EMBL/GenBank/DDBJ whole genome shotgun (WGS) entry which is preliminary data.</text>
</comment>